<evidence type="ECO:0000259" key="5">
    <source>
        <dbReference type="PROSITE" id="PS50977"/>
    </source>
</evidence>
<accession>A0ABS5INS9</accession>
<proteinExistence type="predicted"/>
<dbReference type="Gene3D" id="1.10.357.10">
    <property type="entry name" value="Tetracycline Repressor, domain 2"/>
    <property type="match status" value="1"/>
</dbReference>
<dbReference type="InterPro" id="IPR039536">
    <property type="entry name" value="TetR_C_Proteobacteria"/>
</dbReference>
<keyword evidence="3" id="KW-0804">Transcription</keyword>
<comment type="caution">
    <text evidence="6">The sequence shown here is derived from an EMBL/GenBank/DDBJ whole genome shotgun (WGS) entry which is preliminary data.</text>
</comment>
<keyword evidence="2 4" id="KW-0238">DNA-binding</keyword>
<gene>
    <name evidence="6" type="ORF">KE274_07970</name>
</gene>
<dbReference type="InterPro" id="IPR001647">
    <property type="entry name" value="HTH_TetR"/>
</dbReference>
<dbReference type="Pfam" id="PF00440">
    <property type="entry name" value="TetR_N"/>
    <property type="match status" value="1"/>
</dbReference>
<dbReference type="RefSeq" id="WP_211542564.1">
    <property type="nucleotide sequence ID" value="NZ_JAGTUK010000002.1"/>
</dbReference>
<dbReference type="Proteomes" id="UP000678243">
    <property type="component" value="Unassembled WGS sequence"/>
</dbReference>
<dbReference type="InterPro" id="IPR050109">
    <property type="entry name" value="HTH-type_TetR-like_transc_reg"/>
</dbReference>
<dbReference type="Pfam" id="PF14246">
    <property type="entry name" value="TetR_C_7"/>
    <property type="match status" value="1"/>
</dbReference>
<evidence type="ECO:0000256" key="3">
    <source>
        <dbReference type="ARBA" id="ARBA00023163"/>
    </source>
</evidence>
<keyword evidence="1" id="KW-0805">Transcription regulation</keyword>
<dbReference type="SUPFAM" id="SSF46689">
    <property type="entry name" value="Homeodomain-like"/>
    <property type="match status" value="1"/>
</dbReference>
<sequence>MTSRASGPGRPPGLTGDDLLATARDVLLEHGYAGTSMEEVARRARISKASLYRDHSSKTELYAAVVRQWAAAGRDAMRPALQRLASDTDVRRGLTELAETMRAAILSEPVLRMRRLVIAEAAAHPEVARLYLEDSWNRNIGNLADTLAQMPADRGLEIDDAHAAASEFTWLVIGPALNAQLLGAEETGGPVRRAVDAFLARYERPAEG</sequence>
<dbReference type="PROSITE" id="PS50977">
    <property type="entry name" value="HTH_TETR_2"/>
    <property type="match status" value="1"/>
</dbReference>
<organism evidence="6 7">
    <name type="scientific">Microbacterium paraoxydans</name>
    <dbReference type="NCBI Taxonomy" id="199592"/>
    <lineage>
        <taxon>Bacteria</taxon>
        <taxon>Bacillati</taxon>
        <taxon>Actinomycetota</taxon>
        <taxon>Actinomycetes</taxon>
        <taxon>Micrococcales</taxon>
        <taxon>Microbacteriaceae</taxon>
        <taxon>Microbacterium</taxon>
    </lineage>
</organism>
<dbReference type="PANTHER" id="PTHR30055">
    <property type="entry name" value="HTH-TYPE TRANSCRIPTIONAL REGULATOR RUTR"/>
    <property type="match status" value="1"/>
</dbReference>
<dbReference type="InterPro" id="IPR009057">
    <property type="entry name" value="Homeodomain-like_sf"/>
</dbReference>
<dbReference type="PRINTS" id="PR00455">
    <property type="entry name" value="HTHTETR"/>
</dbReference>
<protein>
    <submittedName>
        <fullName evidence="6">TetR/AcrR family transcriptional regulator</fullName>
    </submittedName>
</protein>
<evidence type="ECO:0000256" key="4">
    <source>
        <dbReference type="PROSITE-ProRule" id="PRU00335"/>
    </source>
</evidence>
<reference evidence="6 7" key="1">
    <citation type="submission" date="2021-04" db="EMBL/GenBank/DDBJ databases">
        <title>Whole genome analysis of root endophytic bacterium Microbacterium paraoxydans ku-mp colonizing RP-bio226 rice variety.</title>
        <authorList>
            <person name="Ulaganathan K."/>
            <person name="Latha B."/>
        </authorList>
    </citation>
    <scope>NUCLEOTIDE SEQUENCE [LARGE SCALE GENOMIC DNA]</scope>
    <source>
        <strain evidence="7">ku-mp</strain>
    </source>
</reference>
<dbReference type="PANTHER" id="PTHR30055:SF234">
    <property type="entry name" value="HTH-TYPE TRANSCRIPTIONAL REGULATOR BETI"/>
    <property type="match status" value="1"/>
</dbReference>
<evidence type="ECO:0000256" key="1">
    <source>
        <dbReference type="ARBA" id="ARBA00023015"/>
    </source>
</evidence>
<feature type="domain" description="HTH tetR-type" evidence="5">
    <location>
        <begin position="13"/>
        <end position="73"/>
    </location>
</feature>
<evidence type="ECO:0000256" key="2">
    <source>
        <dbReference type="ARBA" id="ARBA00023125"/>
    </source>
</evidence>
<dbReference type="EMBL" id="JAGTUK010000002">
    <property type="protein sequence ID" value="MBS0024047.1"/>
    <property type="molecule type" value="Genomic_DNA"/>
</dbReference>
<keyword evidence="7" id="KW-1185">Reference proteome</keyword>
<evidence type="ECO:0000313" key="7">
    <source>
        <dbReference type="Proteomes" id="UP000678243"/>
    </source>
</evidence>
<dbReference type="SUPFAM" id="SSF48498">
    <property type="entry name" value="Tetracyclin repressor-like, C-terminal domain"/>
    <property type="match status" value="1"/>
</dbReference>
<name>A0ABS5INS9_9MICO</name>
<dbReference type="InterPro" id="IPR036271">
    <property type="entry name" value="Tet_transcr_reg_TetR-rel_C_sf"/>
</dbReference>
<evidence type="ECO:0000313" key="6">
    <source>
        <dbReference type="EMBL" id="MBS0024047.1"/>
    </source>
</evidence>
<feature type="DNA-binding region" description="H-T-H motif" evidence="4">
    <location>
        <begin position="36"/>
        <end position="55"/>
    </location>
</feature>